<sequence length="500" mass="56892">MTKNPDDDSICSRTERLINEFEQTHDPDSTVIGRQFAQLQQKMMEAKEKFPSNEGAKPLNRLKNRYKDVLPYDTHRVILEQQDNNSDYINASFIEDFSGNRRYIAAQGPIDQSISDFLRMIWEFQITSVICTANEIEAGRLKFRRYWPDEDNSVQFGSYRVSKDETSDKAFSCEHYEIRPLIISQGENRRHVLLYHFLHWLDHDVPNDEAPILDLLLRLYDDRNLSPDTPILVHCSAGCGRTGSIIAIDLCRFLIRDERLLLSKKYQPYPVYEIATHIRQFRIALIQTIKQYLFVHKMFVFMMKANGNVSLCSSTNSDENQPLNVLSTTKSSSPSSTSSSTRRPSGSCQIKLGNPPLGRRLTNGISISNNPSSTVSSSEIYAPSSKSSSVNDKPQKLESPPPIPPRVSLFNTTNKPSEGQFVRPGETPIKAKRTIFRSRNVKRREPTTTPTTTTRTTTVSTSKHTRSDSADALSVKTSDNHYRNSTRRREVQVEKAANSD</sequence>
<dbReference type="InterPro" id="IPR000387">
    <property type="entry name" value="Tyr_Pase_dom"/>
</dbReference>
<dbReference type="AlphaFoldDB" id="A0A815D1R6"/>
<evidence type="ECO:0000256" key="2">
    <source>
        <dbReference type="ARBA" id="ARBA00022801"/>
    </source>
</evidence>
<feature type="compositionally biased region" description="Low complexity" evidence="5">
    <location>
        <begin position="447"/>
        <end position="462"/>
    </location>
</feature>
<dbReference type="SMART" id="SM00404">
    <property type="entry name" value="PTPc_motif"/>
    <property type="match status" value="1"/>
</dbReference>
<gene>
    <name evidence="8" type="ORF">CJN711_LOCUS16461</name>
    <name evidence="9" type="ORF">KQP761_LOCUS38642</name>
    <name evidence="10" type="ORF">MBJ925_LOCUS14265</name>
    <name evidence="12" type="ORF">UXM345_LOCUS5263</name>
    <name evidence="11" type="ORF">XDN619_LOCUS32406</name>
</gene>
<dbReference type="PRINTS" id="PR00700">
    <property type="entry name" value="PRTYPHPHTASE"/>
</dbReference>
<evidence type="ECO:0000313" key="8">
    <source>
        <dbReference type="EMBL" id="CAF1291679.1"/>
    </source>
</evidence>
<evidence type="ECO:0000313" key="12">
    <source>
        <dbReference type="EMBL" id="CAF3808986.1"/>
    </source>
</evidence>
<organism evidence="8 13">
    <name type="scientific">Rotaria magnacalcarata</name>
    <dbReference type="NCBI Taxonomy" id="392030"/>
    <lineage>
        <taxon>Eukaryota</taxon>
        <taxon>Metazoa</taxon>
        <taxon>Spiralia</taxon>
        <taxon>Gnathifera</taxon>
        <taxon>Rotifera</taxon>
        <taxon>Eurotatoria</taxon>
        <taxon>Bdelloidea</taxon>
        <taxon>Philodinida</taxon>
        <taxon>Philodinidae</taxon>
        <taxon>Rotaria</taxon>
    </lineage>
</organism>
<name>A0A815D1R6_9BILA</name>
<feature type="region of interest" description="Disordered" evidence="5">
    <location>
        <begin position="434"/>
        <end position="500"/>
    </location>
</feature>
<dbReference type="PANTHER" id="PTHR45983:SF2">
    <property type="entry name" value="PROTEIN-TYROSINE-PHOSPHATASE"/>
    <property type="match status" value="1"/>
</dbReference>
<dbReference type="EC" id="3.1.3.48" evidence="1"/>
<dbReference type="PROSITE" id="PS50055">
    <property type="entry name" value="TYR_PHOSPHATASE_PTP"/>
    <property type="match status" value="1"/>
</dbReference>
<evidence type="ECO:0000313" key="13">
    <source>
        <dbReference type="Proteomes" id="UP000663855"/>
    </source>
</evidence>
<feature type="compositionally biased region" description="Basic and acidic residues" evidence="5">
    <location>
        <begin position="478"/>
        <end position="493"/>
    </location>
</feature>
<dbReference type="Gene3D" id="3.90.190.10">
    <property type="entry name" value="Protein tyrosine phosphatase superfamily"/>
    <property type="match status" value="1"/>
</dbReference>
<feature type="compositionally biased region" description="Low complexity" evidence="5">
    <location>
        <begin position="365"/>
        <end position="378"/>
    </location>
</feature>
<dbReference type="PROSITE" id="PS00383">
    <property type="entry name" value="TYR_PHOSPHATASE_1"/>
    <property type="match status" value="1"/>
</dbReference>
<dbReference type="PANTHER" id="PTHR45983">
    <property type="entry name" value="TYROSINE PHOSPHATSE N18, PUTATIVE-RELATED"/>
    <property type="match status" value="1"/>
</dbReference>
<feature type="region of interest" description="Disordered" evidence="5">
    <location>
        <begin position="318"/>
        <end position="408"/>
    </location>
</feature>
<reference evidence="8" key="1">
    <citation type="submission" date="2021-02" db="EMBL/GenBank/DDBJ databases">
        <authorList>
            <person name="Nowell W R."/>
        </authorList>
    </citation>
    <scope>NUCLEOTIDE SEQUENCE</scope>
</reference>
<dbReference type="CDD" id="cd00047">
    <property type="entry name" value="PTPc"/>
    <property type="match status" value="1"/>
</dbReference>
<protein>
    <recommendedName>
        <fullName evidence="1">protein-tyrosine-phosphatase</fullName>
        <ecNumber evidence="1">3.1.3.48</ecNumber>
    </recommendedName>
</protein>
<dbReference type="EMBL" id="CAJOBF010000386">
    <property type="protein sequence ID" value="CAF3808986.1"/>
    <property type="molecule type" value="Genomic_DNA"/>
</dbReference>
<evidence type="ECO:0000256" key="4">
    <source>
        <dbReference type="ARBA" id="ARBA00034734"/>
    </source>
</evidence>
<dbReference type="GO" id="GO:0005737">
    <property type="term" value="C:cytoplasm"/>
    <property type="evidence" value="ECO:0007669"/>
    <property type="project" value="TreeGrafter"/>
</dbReference>
<dbReference type="SMART" id="SM00194">
    <property type="entry name" value="PTPc"/>
    <property type="match status" value="1"/>
</dbReference>
<dbReference type="Proteomes" id="UP000663887">
    <property type="component" value="Unassembled WGS sequence"/>
</dbReference>
<dbReference type="EMBL" id="CAJNRG010016180">
    <property type="protein sequence ID" value="CAF2193394.1"/>
    <property type="molecule type" value="Genomic_DNA"/>
</dbReference>
<feature type="compositionally biased region" description="Low complexity" evidence="5">
    <location>
        <begin position="327"/>
        <end position="347"/>
    </location>
</feature>
<dbReference type="GO" id="GO:0005634">
    <property type="term" value="C:nucleus"/>
    <property type="evidence" value="ECO:0007669"/>
    <property type="project" value="TreeGrafter"/>
</dbReference>
<feature type="domain" description="Tyrosine-protein phosphatase" evidence="6">
    <location>
        <begin position="32"/>
        <end position="302"/>
    </location>
</feature>
<evidence type="ECO:0000313" key="11">
    <source>
        <dbReference type="EMBL" id="CAF2193394.1"/>
    </source>
</evidence>
<comment type="caution">
    <text evidence="8">The sequence shown here is derived from an EMBL/GenBank/DDBJ whole genome shotgun (WGS) entry which is preliminary data.</text>
</comment>
<evidence type="ECO:0000256" key="3">
    <source>
        <dbReference type="ARBA" id="ARBA00022912"/>
    </source>
</evidence>
<dbReference type="Proteomes" id="UP000663855">
    <property type="component" value="Unassembled WGS sequence"/>
</dbReference>
<dbReference type="EMBL" id="CAJNOV010007614">
    <property type="protein sequence ID" value="CAF1291679.1"/>
    <property type="molecule type" value="Genomic_DNA"/>
</dbReference>
<dbReference type="Pfam" id="PF00102">
    <property type="entry name" value="Y_phosphatase"/>
    <property type="match status" value="1"/>
</dbReference>
<dbReference type="SUPFAM" id="SSF52799">
    <property type="entry name" value="(Phosphotyrosine protein) phosphatases II"/>
    <property type="match status" value="1"/>
</dbReference>
<keyword evidence="2" id="KW-0378">Hydrolase</keyword>
<evidence type="ECO:0000313" key="10">
    <source>
        <dbReference type="EMBL" id="CAF2057495.1"/>
    </source>
</evidence>
<dbReference type="InterPro" id="IPR047170">
    <property type="entry name" value="PTN12/18/22"/>
</dbReference>
<comment type="similarity">
    <text evidence="4">Belongs to the protein-tyrosine phosphatase family. Non-receptor class 4 subfamily.</text>
</comment>
<evidence type="ECO:0000256" key="1">
    <source>
        <dbReference type="ARBA" id="ARBA00013064"/>
    </source>
</evidence>
<dbReference type="Proteomes" id="UP000663834">
    <property type="component" value="Unassembled WGS sequence"/>
</dbReference>
<evidence type="ECO:0000313" key="9">
    <source>
        <dbReference type="EMBL" id="CAF1686206.1"/>
    </source>
</evidence>
<evidence type="ECO:0000256" key="5">
    <source>
        <dbReference type="SAM" id="MobiDB-lite"/>
    </source>
</evidence>
<dbReference type="Proteomes" id="UP000663842">
    <property type="component" value="Unassembled WGS sequence"/>
</dbReference>
<dbReference type="PROSITE" id="PS50056">
    <property type="entry name" value="TYR_PHOSPHATASE_2"/>
    <property type="match status" value="1"/>
</dbReference>
<proteinExistence type="inferred from homology"/>
<dbReference type="InterPro" id="IPR003595">
    <property type="entry name" value="Tyr_Pase_cat"/>
</dbReference>
<evidence type="ECO:0000259" key="6">
    <source>
        <dbReference type="PROSITE" id="PS50055"/>
    </source>
</evidence>
<dbReference type="OrthoDB" id="10253954at2759"/>
<dbReference type="Proteomes" id="UP000663824">
    <property type="component" value="Unassembled WGS sequence"/>
</dbReference>
<accession>A0A815D1R6</accession>
<evidence type="ECO:0000259" key="7">
    <source>
        <dbReference type="PROSITE" id="PS50056"/>
    </source>
</evidence>
<dbReference type="InterPro" id="IPR000242">
    <property type="entry name" value="PTP_cat"/>
</dbReference>
<dbReference type="InterPro" id="IPR029021">
    <property type="entry name" value="Prot-tyrosine_phosphatase-like"/>
</dbReference>
<feature type="domain" description="Tyrosine specific protein phosphatases" evidence="7">
    <location>
        <begin position="210"/>
        <end position="293"/>
    </location>
</feature>
<dbReference type="EMBL" id="CAJNRE010006652">
    <property type="protein sequence ID" value="CAF2057495.1"/>
    <property type="molecule type" value="Genomic_DNA"/>
</dbReference>
<dbReference type="EMBL" id="CAJNOW010022040">
    <property type="protein sequence ID" value="CAF1686206.1"/>
    <property type="molecule type" value="Genomic_DNA"/>
</dbReference>
<keyword evidence="3" id="KW-0904">Protein phosphatase</keyword>
<dbReference type="InterPro" id="IPR016130">
    <property type="entry name" value="Tyr_Pase_AS"/>
</dbReference>
<dbReference type="GO" id="GO:0004726">
    <property type="term" value="F:non-membrane spanning protein tyrosine phosphatase activity"/>
    <property type="evidence" value="ECO:0007669"/>
    <property type="project" value="InterPro"/>
</dbReference>